<keyword evidence="8" id="KW-1015">Disulfide bond</keyword>
<name>A0A1I3LLN8_9FLAO</name>
<feature type="domain" description="Peptidase M43 pregnancy-associated plasma-A" evidence="10">
    <location>
        <begin position="194"/>
        <end position="346"/>
    </location>
</feature>
<evidence type="ECO:0000256" key="8">
    <source>
        <dbReference type="ARBA" id="ARBA00023157"/>
    </source>
</evidence>
<dbReference type="Gene3D" id="3.40.390.10">
    <property type="entry name" value="Collagenase (Catalytic Domain)"/>
    <property type="match status" value="1"/>
</dbReference>
<dbReference type="Gene3D" id="2.60.40.2030">
    <property type="match status" value="1"/>
</dbReference>
<keyword evidence="2" id="KW-0645">Protease</keyword>
<dbReference type="RefSeq" id="WP_090838199.1">
    <property type="nucleotide sequence ID" value="NZ_FORM01000002.1"/>
</dbReference>
<feature type="chain" id="PRO_5011566781" evidence="9">
    <location>
        <begin position="22"/>
        <end position="934"/>
    </location>
</feature>
<accession>A0A1I3LLN8</accession>
<dbReference type="InterPro" id="IPR024079">
    <property type="entry name" value="MetalloPept_cat_dom_sf"/>
</dbReference>
<feature type="domain" description="Secretion system C-terminal sorting" evidence="11">
    <location>
        <begin position="861"/>
        <end position="927"/>
    </location>
</feature>
<dbReference type="Pfam" id="PF05572">
    <property type="entry name" value="Peptidase_M43"/>
    <property type="match status" value="1"/>
</dbReference>
<dbReference type="PANTHER" id="PTHR47466:SF1">
    <property type="entry name" value="METALLOPROTEASE MEP1 (AFU_ORTHOLOGUE AFUA_1G07730)-RELATED"/>
    <property type="match status" value="1"/>
</dbReference>
<dbReference type="STRING" id="1144750.SAMN05443431_102468"/>
<evidence type="ECO:0000259" key="11">
    <source>
        <dbReference type="Pfam" id="PF18962"/>
    </source>
</evidence>
<reference evidence="13" key="1">
    <citation type="submission" date="2016-10" db="EMBL/GenBank/DDBJ databases">
        <authorList>
            <person name="Varghese N."/>
            <person name="Submissions S."/>
        </authorList>
    </citation>
    <scope>NUCLEOTIDE SEQUENCE [LARGE SCALE GENOMIC DNA]</scope>
    <source>
        <strain evidence="13">DSM 28881</strain>
    </source>
</reference>
<organism evidence="12 13">
    <name type="scientific">Olleya namhaensis</name>
    <dbReference type="NCBI Taxonomy" id="1144750"/>
    <lineage>
        <taxon>Bacteria</taxon>
        <taxon>Pseudomonadati</taxon>
        <taxon>Bacteroidota</taxon>
        <taxon>Flavobacteriia</taxon>
        <taxon>Flavobacteriales</taxon>
        <taxon>Flavobacteriaceae</taxon>
    </lineage>
</organism>
<evidence type="ECO:0000313" key="12">
    <source>
        <dbReference type="EMBL" id="SFI85405.1"/>
    </source>
</evidence>
<keyword evidence="4 9" id="KW-0732">Signal</keyword>
<dbReference type="CDD" id="cd04275">
    <property type="entry name" value="ZnMc_pappalysin_like"/>
    <property type="match status" value="1"/>
</dbReference>
<keyword evidence="5" id="KW-0378">Hydrolase</keyword>
<dbReference type="PANTHER" id="PTHR47466">
    <property type="match status" value="1"/>
</dbReference>
<keyword evidence="7" id="KW-0482">Metalloprotease</keyword>
<dbReference type="GO" id="GO:0046872">
    <property type="term" value="F:metal ion binding"/>
    <property type="evidence" value="ECO:0007669"/>
    <property type="project" value="UniProtKB-KW"/>
</dbReference>
<dbReference type="InterPro" id="IPR026444">
    <property type="entry name" value="Secre_tail"/>
</dbReference>
<dbReference type="NCBIfam" id="TIGR04183">
    <property type="entry name" value="Por_Secre_tail"/>
    <property type="match status" value="1"/>
</dbReference>
<feature type="signal peptide" evidence="9">
    <location>
        <begin position="1"/>
        <end position="21"/>
    </location>
</feature>
<evidence type="ECO:0000313" key="13">
    <source>
        <dbReference type="Proteomes" id="UP000199559"/>
    </source>
</evidence>
<dbReference type="NCBIfam" id="NF038128">
    <property type="entry name" value="choice_anch_J"/>
    <property type="match status" value="1"/>
</dbReference>
<dbReference type="SUPFAM" id="SSF55486">
    <property type="entry name" value="Metalloproteases ('zincins'), catalytic domain"/>
    <property type="match status" value="1"/>
</dbReference>
<keyword evidence="13" id="KW-1185">Reference proteome</keyword>
<comment type="similarity">
    <text evidence="1">Belongs to the peptidase M43B family.</text>
</comment>
<dbReference type="Gene3D" id="2.60.120.200">
    <property type="match status" value="1"/>
</dbReference>
<keyword evidence="6" id="KW-0862">Zinc</keyword>
<dbReference type="GO" id="GO:0008237">
    <property type="term" value="F:metallopeptidase activity"/>
    <property type="evidence" value="ECO:0007669"/>
    <property type="project" value="UniProtKB-KW"/>
</dbReference>
<keyword evidence="3" id="KW-0479">Metal-binding</keyword>
<evidence type="ECO:0000256" key="3">
    <source>
        <dbReference type="ARBA" id="ARBA00022723"/>
    </source>
</evidence>
<dbReference type="SUPFAM" id="SSF141072">
    <property type="entry name" value="CalX-like"/>
    <property type="match status" value="1"/>
</dbReference>
<dbReference type="EMBL" id="FORM01000002">
    <property type="protein sequence ID" value="SFI85405.1"/>
    <property type="molecule type" value="Genomic_DNA"/>
</dbReference>
<dbReference type="Pfam" id="PF18962">
    <property type="entry name" value="Por_Secre_tail"/>
    <property type="match status" value="1"/>
</dbReference>
<evidence type="ECO:0000256" key="9">
    <source>
        <dbReference type="SAM" id="SignalP"/>
    </source>
</evidence>
<evidence type="ECO:0000256" key="1">
    <source>
        <dbReference type="ARBA" id="ARBA00008721"/>
    </source>
</evidence>
<proteinExistence type="inferred from homology"/>
<dbReference type="AlphaFoldDB" id="A0A1I3LLN8"/>
<evidence type="ECO:0000256" key="4">
    <source>
        <dbReference type="ARBA" id="ARBA00022729"/>
    </source>
</evidence>
<dbReference type="Proteomes" id="UP000199559">
    <property type="component" value="Unassembled WGS sequence"/>
</dbReference>
<dbReference type="PROSITE" id="PS51257">
    <property type="entry name" value="PROKAR_LIPOPROTEIN"/>
    <property type="match status" value="1"/>
</dbReference>
<dbReference type="GO" id="GO:0006508">
    <property type="term" value="P:proteolysis"/>
    <property type="evidence" value="ECO:0007669"/>
    <property type="project" value="UniProtKB-KW"/>
</dbReference>
<protein>
    <submittedName>
        <fullName evidence="12">Por secretion system C-terminal sorting domain-containing protein</fullName>
    </submittedName>
</protein>
<sequence>MKKITFYFFTVLFACAFTSTAQTSKKIIDISSNTDDIIRCHADEINAENLKSNPNMMGSDAFEDKLKAKIHELSQQRSAEQMVVLTIPVVVHVLNNGEAIGVNSNISDAQVLSQIEVLNEDFRRMLGTRGYNTNPIGADVEVQFCMAQTAPDGSPTSGINRINIGQNGLTGSGTTANEITNDLVNQVEALKPSSIWDASLYMNMWSVKFNNGGLLGYAQFPGGAANTDGVVSRHDSFGSNDATGVNISGDFNLGRTMTHEVGHFLGLLHTFQGGCTGTGANAGDFCADTPAVASDTSNGSICNTGNDSCPSDPGLDMVENYMDYSTDACMDTFTLDQKARVQAVLATATNRASLTSSNACNSPTTPYINFAPGSISPGQVAEGSDCNYTDYMIDLSMNIPANANATASLTNSGTATENVDFTLLNNAVTFTTGSTTPSNPITLRVFNDSSIENDETITLSINVNTTGDALAENDIYAYTIENDDNVLVDEGNAVLFSDGFETYPDFTITPVGGWTLIDNDGDSTYSSDASDFPNESYTGSFIVFNPSATTPVSNAGWDAHSGSKGYYCFNATGSVSGTPVNDDYAITPQIALNGTNSELKFWAKSLTDNYNGGERFKVEISTTNTNASSFTTISPAPYTVPPLTWTEYTYDLSSYDGQDIYVAIHVISADEFVFFLDDISVTADVTTLVQTEVNTTSADQINLTGVGQSYATDATTNNIMLDIDNTGGDDYGCTTVAVSRDAITAGAAAVGYNGATDATGFVTAKTFDVTATNAVTGTATVSFYFTEAELANWETMTGQDRASISAKNDTTSEVQPVTITAFGSDSKLTATFTSGLTGTYYFGLSSTLSVGDFELASTISIYPNPTVSALTIKVNNSDLPTAYQVYNMLGQLITKSQINNAQDLTIDTTPFSNGMYFIKISKAGNTITLPFIKK</sequence>
<evidence type="ECO:0000256" key="6">
    <source>
        <dbReference type="ARBA" id="ARBA00022833"/>
    </source>
</evidence>
<gene>
    <name evidence="12" type="ORF">SAMN05443431_102468</name>
</gene>
<evidence type="ECO:0000259" key="10">
    <source>
        <dbReference type="Pfam" id="PF05572"/>
    </source>
</evidence>
<dbReference type="InterPro" id="IPR038081">
    <property type="entry name" value="CalX-like_sf"/>
</dbReference>
<evidence type="ECO:0000256" key="5">
    <source>
        <dbReference type="ARBA" id="ARBA00022801"/>
    </source>
</evidence>
<evidence type="ECO:0000256" key="2">
    <source>
        <dbReference type="ARBA" id="ARBA00022670"/>
    </source>
</evidence>
<evidence type="ECO:0000256" key="7">
    <source>
        <dbReference type="ARBA" id="ARBA00023049"/>
    </source>
</evidence>
<dbReference type="InterPro" id="IPR008754">
    <property type="entry name" value="Peptidase_M43"/>
</dbReference>